<dbReference type="Proteomes" id="UP001219525">
    <property type="component" value="Unassembled WGS sequence"/>
</dbReference>
<feature type="domain" description="SET" evidence="4">
    <location>
        <begin position="492"/>
        <end position="612"/>
    </location>
</feature>
<dbReference type="GO" id="GO:0003682">
    <property type="term" value="F:chromatin binding"/>
    <property type="evidence" value="ECO:0007669"/>
    <property type="project" value="TreeGrafter"/>
</dbReference>
<proteinExistence type="predicted"/>
<comment type="caution">
    <text evidence="5">The sequence shown here is derived from an EMBL/GenBank/DDBJ whole genome shotgun (WGS) entry which is preliminary data.</text>
</comment>
<reference evidence="5" key="1">
    <citation type="submission" date="2023-03" db="EMBL/GenBank/DDBJ databases">
        <title>Massive genome expansion in bonnet fungi (Mycena s.s.) driven by repeated elements and novel gene families across ecological guilds.</title>
        <authorList>
            <consortium name="Lawrence Berkeley National Laboratory"/>
            <person name="Harder C.B."/>
            <person name="Miyauchi S."/>
            <person name="Viragh M."/>
            <person name="Kuo A."/>
            <person name="Thoen E."/>
            <person name="Andreopoulos B."/>
            <person name="Lu D."/>
            <person name="Skrede I."/>
            <person name="Drula E."/>
            <person name="Henrissat B."/>
            <person name="Morin E."/>
            <person name="Kohler A."/>
            <person name="Barry K."/>
            <person name="LaButti K."/>
            <person name="Morin E."/>
            <person name="Salamov A."/>
            <person name="Lipzen A."/>
            <person name="Mereny Z."/>
            <person name="Hegedus B."/>
            <person name="Baldrian P."/>
            <person name="Stursova M."/>
            <person name="Weitz H."/>
            <person name="Taylor A."/>
            <person name="Grigoriev I.V."/>
            <person name="Nagy L.G."/>
            <person name="Martin F."/>
            <person name="Kauserud H."/>
        </authorList>
    </citation>
    <scope>NUCLEOTIDE SEQUENCE</scope>
    <source>
        <strain evidence="5">9144</strain>
    </source>
</reference>
<dbReference type="GO" id="GO:0031507">
    <property type="term" value="P:heterochromatin formation"/>
    <property type="evidence" value="ECO:0007669"/>
    <property type="project" value="TreeGrafter"/>
</dbReference>
<evidence type="ECO:0000256" key="2">
    <source>
        <dbReference type="ARBA" id="ARBA00023163"/>
    </source>
</evidence>
<dbReference type="SUPFAM" id="SSF82199">
    <property type="entry name" value="SET domain"/>
    <property type="match status" value="1"/>
</dbReference>
<feature type="region of interest" description="Disordered" evidence="3">
    <location>
        <begin position="386"/>
        <end position="405"/>
    </location>
</feature>
<evidence type="ECO:0000313" key="6">
    <source>
        <dbReference type="Proteomes" id="UP001219525"/>
    </source>
</evidence>
<keyword evidence="6" id="KW-1185">Reference proteome</keyword>
<dbReference type="GO" id="GO:0046976">
    <property type="term" value="F:histone H3K27 methyltransferase activity"/>
    <property type="evidence" value="ECO:0007669"/>
    <property type="project" value="TreeGrafter"/>
</dbReference>
<organism evidence="5 6">
    <name type="scientific">Mycena pura</name>
    <dbReference type="NCBI Taxonomy" id="153505"/>
    <lineage>
        <taxon>Eukaryota</taxon>
        <taxon>Fungi</taxon>
        <taxon>Dikarya</taxon>
        <taxon>Basidiomycota</taxon>
        <taxon>Agaricomycotina</taxon>
        <taxon>Agaricomycetes</taxon>
        <taxon>Agaricomycetidae</taxon>
        <taxon>Agaricales</taxon>
        <taxon>Marasmiineae</taxon>
        <taxon>Mycenaceae</taxon>
        <taxon>Mycena</taxon>
    </lineage>
</organism>
<gene>
    <name evidence="5" type="ORF">GGX14DRAFT_471445</name>
</gene>
<feature type="compositionally biased region" description="Basic and acidic residues" evidence="3">
    <location>
        <begin position="386"/>
        <end position="397"/>
    </location>
</feature>
<evidence type="ECO:0000259" key="4">
    <source>
        <dbReference type="PROSITE" id="PS50280"/>
    </source>
</evidence>
<keyword evidence="2" id="KW-0804">Transcription</keyword>
<dbReference type="PANTHER" id="PTHR45747">
    <property type="entry name" value="HISTONE-LYSINE N-METHYLTRANSFERASE E(Z)"/>
    <property type="match status" value="1"/>
</dbReference>
<evidence type="ECO:0000256" key="3">
    <source>
        <dbReference type="SAM" id="MobiDB-lite"/>
    </source>
</evidence>
<accession>A0AAD6UX99</accession>
<protein>
    <recommendedName>
        <fullName evidence="4">SET domain-containing protein</fullName>
    </recommendedName>
</protein>
<dbReference type="PROSITE" id="PS50280">
    <property type="entry name" value="SET"/>
    <property type="match status" value="1"/>
</dbReference>
<keyword evidence="1" id="KW-0805">Transcription regulation</keyword>
<evidence type="ECO:0000313" key="5">
    <source>
        <dbReference type="EMBL" id="KAJ7197148.1"/>
    </source>
</evidence>
<dbReference type="PANTHER" id="PTHR45747:SF4">
    <property type="entry name" value="HISTONE-LYSINE N-METHYLTRANSFERASE E(Z)"/>
    <property type="match status" value="1"/>
</dbReference>
<sequence>MPSSDSEHESDDPDTVLTIEYKTNCETAHDVFFAVRAEFAAWKEGHAQFRLQRFASELHVGSAAERFQVSVDALDLDPVSPGRPNCLDVVEYDDDGEIVGVGRIDLITIEPEHFISHPPYQFCTPSTRNLNARMIDNYSAPFIPYPEDPSFLRDRYLEYFPGGYQWVADMLDPDEEVLRYETVRRLHVELGLSARAIDEVARNKDFLGRCALRRSNESGLLWDSSQRDFPPVIWADGVISSRKPQLPPHFAQKIPDPNDIFGQINRSLKTFCANLNCLVHGCKVHIDPDWEYFTPPVLRKQSLLTSNEFFAQPGNACGNDCFRWISENDMVDDGWDDVPIGNIAFLQSILQLDPDIFPCDLAVICKMTCRHVFIYRKENIDDVVEDARESPAGENNKKSNTRTSQTINQPLVHVGKQRWKGCNSTCAKNISCSPTGKKRRGKKLKECACRAAMRECDPELCTACNARHLKSDATHPQTTKCTNMDVTRGVSKSVIVKRSRYGLGAFAGEDIKANDLIGEYIGELLDDSEEPLVHRGVIQEHSKLNYCFGTGPGSPTVVDAQWLGNPMRFLNDSKPRKPNCTAYPIIVNGELKVVIRALKCIKMGRELTLSYGPEYWDNHADVKKG</sequence>
<dbReference type="EMBL" id="JARJCW010000079">
    <property type="protein sequence ID" value="KAJ7197148.1"/>
    <property type="molecule type" value="Genomic_DNA"/>
</dbReference>
<dbReference type="Gene3D" id="2.170.270.10">
    <property type="entry name" value="SET domain"/>
    <property type="match status" value="1"/>
</dbReference>
<dbReference type="InterPro" id="IPR001214">
    <property type="entry name" value="SET_dom"/>
</dbReference>
<dbReference type="GO" id="GO:0035098">
    <property type="term" value="C:ESC/E(Z) complex"/>
    <property type="evidence" value="ECO:0007669"/>
    <property type="project" value="TreeGrafter"/>
</dbReference>
<dbReference type="SMART" id="SM00317">
    <property type="entry name" value="SET"/>
    <property type="match status" value="1"/>
</dbReference>
<dbReference type="InterPro" id="IPR045318">
    <property type="entry name" value="EZH1/2-like"/>
</dbReference>
<dbReference type="Pfam" id="PF00856">
    <property type="entry name" value="SET"/>
    <property type="match status" value="1"/>
</dbReference>
<evidence type="ECO:0000256" key="1">
    <source>
        <dbReference type="ARBA" id="ARBA00023015"/>
    </source>
</evidence>
<dbReference type="InterPro" id="IPR046341">
    <property type="entry name" value="SET_dom_sf"/>
</dbReference>
<name>A0AAD6UX99_9AGAR</name>
<dbReference type="AlphaFoldDB" id="A0AAD6UX99"/>